<evidence type="ECO:0000313" key="1">
    <source>
        <dbReference type="EMBL" id="KAK3686928.1"/>
    </source>
</evidence>
<reference evidence="1" key="1">
    <citation type="submission" date="2023-07" db="EMBL/GenBank/DDBJ databases">
        <title>Black Yeasts Isolated from many extreme environments.</title>
        <authorList>
            <person name="Coleine C."/>
            <person name="Stajich J.E."/>
            <person name="Selbmann L."/>
        </authorList>
    </citation>
    <scope>NUCLEOTIDE SEQUENCE</scope>
    <source>
        <strain evidence="1">CCFEE 5714</strain>
    </source>
</reference>
<dbReference type="EMBL" id="JAUTXU010000295">
    <property type="protein sequence ID" value="KAK3686928.1"/>
    <property type="molecule type" value="Genomic_DNA"/>
</dbReference>
<protein>
    <submittedName>
        <fullName evidence="1">Uncharacterized protein</fullName>
    </submittedName>
</protein>
<dbReference type="Proteomes" id="UP001281147">
    <property type="component" value="Unassembled WGS sequence"/>
</dbReference>
<name>A0ACC3MFY5_9PEZI</name>
<accession>A0ACC3MFY5</accession>
<organism evidence="1 2">
    <name type="scientific">Vermiconidia calcicola</name>
    <dbReference type="NCBI Taxonomy" id="1690605"/>
    <lineage>
        <taxon>Eukaryota</taxon>
        <taxon>Fungi</taxon>
        <taxon>Dikarya</taxon>
        <taxon>Ascomycota</taxon>
        <taxon>Pezizomycotina</taxon>
        <taxon>Dothideomycetes</taxon>
        <taxon>Dothideomycetidae</taxon>
        <taxon>Mycosphaerellales</taxon>
        <taxon>Extremaceae</taxon>
        <taxon>Vermiconidia</taxon>
    </lineage>
</organism>
<sequence length="222" mass="24847">MVTTIGYAYFHLLGPGQNTLEFGTYRNPRDRSDQEFNKAVLYMAHGLGHAIGLQHEHQRPDRDQFIKFQCENLPGYAQVKEKVAADDEDIVLSLAADIDERMEIVCGGYRAAYFWPLLTAYAKADRLAFDFGRPEGTVGDLYESGVSLFDFNSIMHYGSDYPDNDLRTAIFLRKPQTEGYPLRAFWQGGDPDPASRYLTKGQRQGEGALSAKTGGSAAWRGT</sequence>
<keyword evidence="2" id="KW-1185">Reference proteome</keyword>
<comment type="caution">
    <text evidence="1">The sequence shown here is derived from an EMBL/GenBank/DDBJ whole genome shotgun (WGS) entry which is preliminary data.</text>
</comment>
<evidence type="ECO:0000313" key="2">
    <source>
        <dbReference type="Proteomes" id="UP001281147"/>
    </source>
</evidence>
<gene>
    <name evidence="1" type="ORF">LTR37_019326</name>
</gene>
<proteinExistence type="predicted"/>